<reference evidence="2 3" key="1">
    <citation type="journal article" date="2022" name="Nat. Ecol. Evol.">
        <title>A masculinizing supergene underlies an exaggerated male reproductive morph in a spider.</title>
        <authorList>
            <person name="Hendrickx F."/>
            <person name="De Corte Z."/>
            <person name="Sonet G."/>
            <person name="Van Belleghem S.M."/>
            <person name="Kostlbacher S."/>
            <person name="Vangestel C."/>
        </authorList>
    </citation>
    <scope>NUCLEOTIDE SEQUENCE [LARGE SCALE GENOMIC DNA]</scope>
    <source>
        <strain evidence="2">W744_W776</strain>
    </source>
</reference>
<sequence>MGLARPVKGAKLPPTHSFPQLSPGILPDPPSQIPSQCSLLSADTENSSAAACHHLVDPHRYATPNQLFLLLLI</sequence>
<dbReference type="AlphaFoldDB" id="A0AAV6UX09"/>
<gene>
    <name evidence="2" type="ORF">JTE90_009883</name>
</gene>
<evidence type="ECO:0000256" key="1">
    <source>
        <dbReference type="SAM" id="MobiDB-lite"/>
    </source>
</evidence>
<dbReference type="Proteomes" id="UP000827092">
    <property type="component" value="Unassembled WGS sequence"/>
</dbReference>
<evidence type="ECO:0000313" key="2">
    <source>
        <dbReference type="EMBL" id="KAG8188006.1"/>
    </source>
</evidence>
<accession>A0AAV6UX09</accession>
<keyword evidence="3" id="KW-1185">Reference proteome</keyword>
<dbReference type="EMBL" id="JAFNEN010000251">
    <property type="protein sequence ID" value="KAG8188006.1"/>
    <property type="molecule type" value="Genomic_DNA"/>
</dbReference>
<organism evidence="2 3">
    <name type="scientific">Oedothorax gibbosus</name>
    <dbReference type="NCBI Taxonomy" id="931172"/>
    <lineage>
        <taxon>Eukaryota</taxon>
        <taxon>Metazoa</taxon>
        <taxon>Ecdysozoa</taxon>
        <taxon>Arthropoda</taxon>
        <taxon>Chelicerata</taxon>
        <taxon>Arachnida</taxon>
        <taxon>Araneae</taxon>
        <taxon>Araneomorphae</taxon>
        <taxon>Entelegynae</taxon>
        <taxon>Araneoidea</taxon>
        <taxon>Linyphiidae</taxon>
        <taxon>Erigoninae</taxon>
        <taxon>Oedothorax</taxon>
    </lineage>
</organism>
<name>A0AAV6UX09_9ARAC</name>
<feature type="region of interest" description="Disordered" evidence="1">
    <location>
        <begin position="1"/>
        <end position="26"/>
    </location>
</feature>
<evidence type="ECO:0000313" key="3">
    <source>
        <dbReference type="Proteomes" id="UP000827092"/>
    </source>
</evidence>
<proteinExistence type="predicted"/>
<comment type="caution">
    <text evidence="2">The sequence shown here is derived from an EMBL/GenBank/DDBJ whole genome shotgun (WGS) entry which is preliminary data.</text>
</comment>
<protein>
    <submittedName>
        <fullName evidence="2">Uncharacterized protein</fullName>
    </submittedName>
</protein>